<reference evidence="1 2" key="1">
    <citation type="journal article" date="1995" name="Virology">
        <title>Analysis of 45 kb of DNA located at the left end of the chlorella virus PBCV-1 genome.</title>
        <authorList>
            <person name="Lu Z."/>
            <person name="Li Y."/>
            <person name="Zhang Y."/>
            <person name="Kutish G.F."/>
            <person name="Rock D.L."/>
            <person name="Van Etten J.L."/>
        </authorList>
    </citation>
    <scope>NUCLEOTIDE SEQUENCE [LARGE SCALE GENOMIC DNA]</scope>
</reference>
<organism evidence="1 2">
    <name type="scientific">Paramecium bursaria Chlorella virus 1</name>
    <name type="common">PBCV-1</name>
    <dbReference type="NCBI Taxonomy" id="10506"/>
    <lineage>
        <taxon>Viruses</taxon>
        <taxon>Varidnaviria</taxon>
        <taxon>Bamfordvirae</taxon>
        <taxon>Nucleocytoviricota</taxon>
        <taxon>Megaviricetes</taxon>
        <taxon>Algavirales</taxon>
        <taxon>Phycodnaviridae</taxon>
        <taxon>Chlorovirus</taxon>
        <taxon>Chlorovirus vanettense</taxon>
    </lineage>
</organism>
<dbReference type="RefSeq" id="NP_048525.1">
    <property type="nucleotide sequence ID" value="NC_000852.5"/>
</dbReference>
<dbReference type="KEGG" id="vg:917915"/>
<dbReference type="OrthoDB" id="30089at10239"/>
<dbReference type="Pfam" id="PF07150">
    <property type="entry name" value="DUF1390"/>
    <property type="match status" value="1"/>
</dbReference>
<dbReference type="InterPro" id="IPR009820">
    <property type="entry name" value="DUF1390"/>
</dbReference>
<reference evidence="1 2" key="5">
    <citation type="journal article" date="1997" name="Virology">
        <title>Analysis of 74 kb of DNA located at the right end of the 330-kb chlorella virus PBCV-1 genome.</title>
        <authorList>
            <person name="Li Y."/>
            <person name="Lu Z."/>
            <person name="Sun L."/>
            <person name="Ropp S."/>
            <person name="Kutish G.F."/>
            <person name="Rock D.L."/>
            <person name="Van Etten J.L."/>
        </authorList>
    </citation>
    <scope>NUCLEOTIDE SEQUENCE [LARGE SCALE GENOMIC DNA]</scope>
</reference>
<reference evidence="1 2" key="6">
    <citation type="journal article" date="1999" name="Virology">
        <title>Chlorella virus PBCV-1 encodes a functional homospermidine synthase.</title>
        <authorList>
            <person name="Kaiser A."/>
            <person name="Vollmert M."/>
            <person name="Tholl D."/>
            <person name="Graves M.V."/>
            <person name="Gurnon J.R."/>
            <person name="Xing W."/>
            <person name="Lisec A.D."/>
            <person name="Nickerson K.W."/>
            <person name="Van Etten J.L."/>
        </authorList>
    </citation>
    <scope>NUCLEOTIDE SEQUENCE [LARGE SCALE GENOMIC DNA]</scope>
</reference>
<reference evidence="1 2" key="2">
    <citation type="journal article" date="1995" name="Virology">
        <title>Analysis of 43 kb of the Chlorella virus PBCV-1 330-kb genome: map positions 45 to 88.</title>
        <authorList>
            <person name="Li Y."/>
            <person name="Lu Z."/>
            <person name="Burbank D.E."/>
            <person name="Kutish G.F."/>
            <person name="Rock D.L."/>
            <person name="Van Etten J.L."/>
        </authorList>
    </citation>
    <scope>NUCLEOTIDE SEQUENCE [LARGE SCALE GENOMIC DNA]</scope>
</reference>
<reference evidence="1 2" key="4">
    <citation type="journal article" date="1996" name="Virology">
        <title>Analysis of 76 kb of the chlorella virus PBCV-1 330-kb genome: map positions 182 to 258.</title>
        <authorList>
            <person name="Kutish G.F."/>
            <person name="Li Y."/>
            <person name="Lu Z."/>
            <person name="Furuta M."/>
            <person name="Rock D.L."/>
            <person name="Van Etten J.L."/>
        </authorList>
    </citation>
    <scope>NUCLEOTIDE SEQUENCE [LARGE SCALE GENOMIC DNA]</scope>
</reference>
<reference evidence="1 2" key="3">
    <citation type="journal article" date="1996" name="Virology">
        <title>Analysis of 94 kb of the chlorella virus PBCV-1 330-kb genome: map positions 88 to 182.</title>
        <authorList>
            <person name="Lu Z."/>
            <person name="Li Y."/>
            <person name="Que Q."/>
            <person name="Kutish G.F."/>
            <person name="Rock D.L."/>
            <person name="Van Etten J.L."/>
        </authorList>
    </citation>
    <scope>NUCLEOTIDE SEQUENCE [LARGE SCALE GENOMIC DNA]</scope>
</reference>
<accession>Q84497</accession>
<sequence length="246" mass="27565">MVDMKTYNIKLYTCGCGYETTDVGNASKHKKTSCGHQMTSQTEEFVRKRDVSNVQPVHTTYNCGDYAYIDQKQITFNLTIPNGDTRTVIYKALQSPQFQRELNGEFEVEKIPALIFRHAKGSGLTKDGPDKFVRVEDDKVHERDMKGNITKTTLNKYTKKFIGDAATSIEANEHLIECKYGKELVQEFTAKTLQGHKKGEKVSAAEALKNYSTGSHIVYKYPAGTRKVVDSAVGYVKDAIIDAAKT</sequence>
<evidence type="ECO:0000313" key="1">
    <source>
        <dbReference type="EMBL" id="AAC96545.1"/>
    </source>
</evidence>
<dbReference type="Proteomes" id="UP000000862">
    <property type="component" value="Segment"/>
</dbReference>
<dbReference type="EMBL" id="JF411744">
    <property type="protein sequence ID" value="AAC96545.1"/>
    <property type="molecule type" value="Genomic_DNA"/>
</dbReference>
<protein>
    <submittedName>
        <fullName evidence="1">Uncharacterized protein</fullName>
    </submittedName>
</protein>
<proteinExistence type="predicted"/>
<reference evidence="1 2" key="8">
    <citation type="journal article" date="2010" name="J. Virol.">
        <title>Microarray analysis of Paramecium bursaria chlorella virus 1 transcription.</title>
        <authorList>
            <person name="Yanai-Balser G.M."/>
            <person name="Duncan G.A."/>
            <person name="Eudy J.D."/>
            <person name="Wang D."/>
            <person name="Li X."/>
            <person name="Agarkova I.V."/>
            <person name="Dunigan D.D."/>
            <person name="Van Etten J.L."/>
        </authorList>
    </citation>
    <scope>NUCLEOTIDE SEQUENCE [LARGE SCALE GENOMIC DNA]</scope>
</reference>
<dbReference type="GeneID" id="917915"/>
<name>Q84497_PBCV1</name>
<reference evidence="1 2" key="7">
    <citation type="journal article" date="2000" name="Virology">
        <title>Characterization of a beta-1,3-glucanase encoded by chlorella virus PBCV-1.</title>
        <authorList>
            <person name="Sun L."/>
            <person name="Gurnon J.R."/>
            <person name="Adams B.J."/>
            <person name="Graves M.V."/>
            <person name="Van Etten J.L."/>
        </authorList>
    </citation>
    <scope>NUCLEOTIDE SEQUENCE [LARGE SCALE GENOMIC DNA]</scope>
</reference>
<gene>
    <name evidence="1" type="primary">A177R</name>
</gene>
<dbReference type="PIR" id="T17668">
    <property type="entry name" value="T17668"/>
</dbReference>
<evidence type="ECO:0000313" key="2">
    <source>
        <dbReference type="Proteomes" id="UP000000862"/>
    </source>
</evidence>
<organismHost>
    <name type="scientific">Chlorella</name>
    <dbReference type="NCBI Taxonomy" id="3071"/>
</organismHost>
<keyword evidence="2" id="KW-1185">Reference proteome</keyword>